<proteinExistence type="predicted"/>
<dbReference type="Gene3D" id="3.60.21.10">
    <property type="match status" value="1"/>
</dbReference>
<accession>A0AAV2GWJ8</accession>
<keyword evidence="3" id="KW-1185">Reference proteome</keyword>
<dbReference type="SUPFAM" id="SSF56300">
    <property type="entry name" value="Metallo-dependent phosphatases"/>
    <property type="match status" value="1"/>
</dbReference>
<keyword evidence="1" id="KW-0732">Signal</keyword>
<dbReference type="AlphaFoldDB" id="A0AAV2GWJ8"/>
<evidence type="ECO:0000313" key="3">
    <source>
        <dbReference type="Proteomes" id="UP001497516"/>
    </source>
</evidence>
<dbReference type="EMBL" id="OZ034822">
    <property type="protein sequence ID" value="CAL1414902.1"/>
    <property type="molecule type" value="Genomic_DNA"/>
</dbReference>
<feature type="chain" id="PRO_5043752075" evidence="1">
    <location>
        <begin position="25"/>
        <end position="306"/>
    </location>
</feature>
<reference evidence="2 3" key="1">
    <citation type="submission" date="2024-04" db="EMBL/GenBank/DDBJ databases">
        <authorList>
            <person name="Fracassetti M."/>
        </authorList>
    </citation>
    <scope>NUCLEOTIDE SEQUENCE [LARGE SCALE GENOMIC DNA]</scope>
</reference>
<organism evidence="2 3">
    <name type="scientific">Linum trigynum</name>
    <dbReference type="NCBI Taxonomy" id="586398"/>
    <lineage>
        <taxon>Eukaryota</taxon>
        <taxon>Viridiplantae</taxon>
        <taxon>Streptophyta</taxon>
        <taxon>Embryophyta</taxon>
        <taxon>Tracheophyta</taxon>
        <taxon>Spermatophyta</taxon>
        <taxon>Magnoliopsida</taxon>
        <taxon>eudicotyledons</taxon>
        <taxon>Gunneridae</taxon>
        <taxon>Pentapetalae</taxon>
        <taxon>rosids</taxon>
        <taxon>fabids</taxon>
        <taxon>Malpighiales</taxon>
        <taxon>Linaceae</taxon>
        <taxon>Linum</taxon>
    </lineage>
</organism>
<dbReference type="Proteomes" id="UP001497516">
    <property type="component" value="Chromosome 9"/>
</dbReference>
<name>A0AAV2GWJ8_9ROSI</name>
<gene>
    <name evidence="2" type="ORF">LTRI10_LOCUS54035</name>
</gene>
<sequence length="306" mass="34152">MDGKRSWTCTLVTQLCLCVALYLALNIGEPQQQQPWQRLPRRPDDVIVFVTVRGGGFRPFQTQTHLLRQIEDVVRIYGARFVVNFNELGEEDPLTRNASQLFKSPSIPWYTTKASKGQEIASCFKEHIKIDNRQTFNIIGLNTGSLLDLLLTESMNGSGDGQNWLGSTLEAANGSNWSIVVGYHPIIRFDENHEHFESINSAPETLHHIFVKYGVNAYLSTNACSNHTSRDGVDYIGIAGPDEHSDGPFLPNRKLGLGLDQQQQNGMADGFLLHRVTSLEMITYSISSEGKVLSRFVTQQKGKAAI</sequence>
<dbReference type="InterPro" id="IPR029052">
    <property type="entry name" value="Metallo-depent_PP-like"/>
</dbReference>
<protein>
    <submittedName>
        <fullName evidence="2">Uncharacterized protein</fullName>
    </submittedName>
</protein>
<evidence type="ECO:0000313" key="2">
    <source>
        <dbReference type="EMBL" id="CAL1414902.1"/>
    </source>
</evidence>
<evidence type="ECO:0000256" key="1">
    <source>
        <dbReference type="SAM" id="SignalP"/>
    </source>
</evidence>
<feature type="signal peptide" evidence="1">
    <location>
        <begin position="1"/>
        <end position="24"/>
    </location>
</feature>